<dbReference type="EMBL" id="GBEZ01005989">
    <property type="protein sequence ID" value="JAC79377.1"/>
    <property type="molecule type" value="Transcribed_RNA"/>
</dbReference>
<keyword evidence="2" id="KW-0812">Transmembrane</keyword>
<feature type="transmembrane region" description="Helical" evidence="2">
    <location>
        <begin position="12"/>
        <end position="31"/>
    </location>
</feature>
<protein>
    <submittedName>
        <fullName evidence="3">Uncharacterized protein</fullName>
    </submittedName>
</protein>
<keyword evidence="2" id="KW-0472">Membrane</keyword>
<dbReference type="AlphaFoldDB" id="A0A061S2H7"/>
<feature type="region of interest" description="Disordered" evidence="1">
    <location>
        <begin position="196"/>
        <end position="237"/>
    </location>
</feature>
<accession>A0A061S2H7</accession>
<gene>
    <name evidence="3" type="ORF">TSPGSL018_12866</name>
</gene>
<name>A0A061S2H7_9CHLO</name>
<feature type="non-terminal residue" evidence="3">
    <location>
        <position position="237"/>
    </location>
</feature>
<evidence type="ECO:0000256" key="2">
    <source>
        <dbReference type="SAM" id="Phobius"/>
    </source>
</evidence>
<evidence type="ECO:0000313" key="3">
    <source>
        <dbReference type="EMBL" id="JAC79377.1"/>
    </source>
</evidence>
<sequence>MVLLQTKERRRALILCAALFFSSVPYFSQIFSGPSRDEVQEQLEEDSEESVEPTKQLPKLPPGALVHYSVPTSCNKAEHACKRLVICNEHKWQAYPGCRRAGKKCSELPVSQQELMPFCKTCLVTWRKMSSCGLEANDCFKWRNWCNKARVRERTALCEPDGIPPGVPLEKVNDTAVSNACAAALRVEALSHHLAMQAKKTSDLPPPPPPVSSRGKKVVKLSQPSKFGGPVGKPRYV</sequence>
<evidence type="ECO:0000256" key="1">
    <source>
        <dbReference type="SAM" id="MobiDB-lite"/>
    </source>
</evidence>
<organism evidence="3">
    <name type="scientific">Tetraselmis sp. GSL018</name>
    <dbReference type="NCBI Taxonomy" id="582737"/>
    <lineage>
        <taxon>Eukaryota</taxon>
        <taxon>Viridiplantae</taxon>
        <taxon>Chlorophyta</taxon>
        <taxon>core chlorophytes</taxon>
        <taxon>Chlorodendrophyceae</taxon>
        <taxon>Chlorodendrales</taxon>
        <taxon>Chlorodendraceae</taxon>
        <taxon>Tetraselmis</taxon>
    </lineage>
</organism>
<proteinExistence type="predicted"/>
<keyword evidence="2" id="KW-1133">Transmembrane helix</keyword>
<reference evidence="3" key="1">
    <citation type="submission" date="2014-05" db="EMBL/GenBank/DDBJ databases">
        <title>The transcriptome of the halophilic microalga Tetraselmis sp. GSL018 isolated from the Great Salt Lake, Utah.</title>
        <authorList>
            <person name="Jinkerson R.E."/>
            <person name="D'Adamo S."/>
            <person name="Posewitz M.C."/>
        </authorList>
    </citation>
    <scope>NUCLEOTIDE SEQUENCE</scope>
    <source>
        <strain evidence="3">GSL018</strain>
    </source>
</reference>